<protein>
    <submittedName>
        <fullName evidence="1">Uncharacterized protein</fullName>
    </submittedName>
</protein>
<accession>A0A016T3X1</accession>
<evidence type="ECO:0000313" key="2">
    <source>
        <dbReference type="Proteomes" id="UP000024635"/>
    </source>
</evidence>
<proteinExistence type="predicted"/>
<dbReference type="AlphaFoldDB" id="A0A016T3X1"/>
<evidence type="ECO:0000313" key="1">
    <source>
        <dbReference type="EMBL" id="EYB97382.1"/>
    </source>
</evidence>
<organism evidence="1 2">
    <name type="scientific">Ancylostoma ceylanicum</name>
    <dbReference type="NCBI Taxonomy" id="53326"/>
    <lineage>
        <taxon>Eukaryota</taxon>
        <taxon>Metazoa</taxon>
        <taxon>Ecdysozoa</taxon>
        <taxon>Nematoda</taxon>
        <taxon>Chromadorea</taxon>
        <taxon>Rhabditida</taxon>
        <taxon>Rhabditina</taxon>
        <taxon>Rhabditomorpha</taxon>
        <taxon>Strongyloidea</taxon>
        <taxon>Ancylostomatidae</taxon>
        <taxon>Ancylostomatinae</taxon>
        <taxon>Ancylostoma</taxon>
    </lineage>
</organism>
<reference evidence="2" key="1">
    <citation type="journal article" date="2015" name="Nat. Genet.">
        <title>The genome and transcriptome of the zoonotic hookworm Ancylostoma ceylanicum identify infection-specific gene families.</title>
        <authorList>
            <person name="Schwarz E.M."/>
            <person name="Hu Y."/>
            <person name="Antoshechkin I."/>
            <person name="Miller M.M."/>
            <person name="Sternberg P.W."/>
            <person name="Aroian R.V."/>
        </authorList>
    </citation>
    <scope>NUCLEOTIDE SEQUENCE</scope>
    <source>
        <strain evidence="2">HY135</strain>
    </source>
</reference>
<keyword evidence="2" id="KW-1185">Reference proteome</keyword>
<sequence>MLDESRTARGILHSDPVANVLVYDQLHENFLRAMRRILRLRYAQPFLSGIHNKYNSYNNYYDNYHNNHHDNSQCNHYNANDDDRILFVRT</sequence>
<dbReference type="Proteomes" id="UP000024635">
    <property type="component" value="Unassembled WGS sequence"/>
</dbReference>
<dbReference type="EMBL" id="JARK01001477">
    <property type="protein sequence ID" value="EYB97382.1"/>
    <property type="molecule type" value="Genomic_DNA"/>
</dbReference>
<gene>
    <name evidence="1" type="primary">Acey_s0141.g2238</name>
    <name evidence="1" type="ORF">Y032_0141g2238</name>
</gene>
<name>A0A016T3X1_9BILA</name>
<comment type="caution">
    <text evidence="1">The sequence shown here is derived from an EMBL/GenBank/DDBJ whole genome shotgun (WGS) entry which is preliminary data.</text>
</comment>